<keyword evidence="1" id="KW-0574">Periplasm</keyword>
<feature type="domain" description="Thioredoxin-like fold" evidence="3">
    <location>
        <begin position="128"/>
        <end position="256"/>
    </location>
</feature>
<keyword evidence="1" id="KW-0676">Redox-active center</keyword>
<comment type="subcellular location">
    <subcellularLocation>
        <location evidence="1">Periplasm</location>
    </subcellularLocation>
</comment>
<evidence type="ECO:0000259" key="3">
    <source>
        <dbReference type="Pfam" id="PF13098"/>
    </source>
</evidence>
<feature type="signal peptide" evidence="1">
    <location>
        <begin position="1"/>
        <end position="27"/>
    </location>
</feature>
<evidence type="ECO:0000313" key="5">
    <source>
        <dbReference type="Proteomes" id="UP000231409"/>
    </source>
</evidence>
<feature type="chain" id="PRO_5013424310" description="Thiol:disulfide interchange protein" evidence="1">
    <location>
        <begin position="28"/>
        <end position="261"/>
    </location>
</feature>
<dbReference type="InterPro" id="IPR009094">
    <property type="entry name" value="DiS-bond_isomerase_DsbC/G_N_sf"/>
</dbReference>
<organism evidence="4 5">
    <name type="scientific">Marinobacter profundi</name>
    <dbReference type="NCBI Taxonomy" id="2666256"/>
    <lineage>
        <taxon>Bacteria</taxon>
        <taxon>Pseudomonadati</taxon>
        <taxon>Pseudomonadota</taxon>
        <taxon>Gammaproteobacteria</taxon>
        <taxon>Pseudomonadales</taxon>
        <taxon>Marinobacteraceae</taxon>
        <taxon>Marinobacter</taxon>
    </lineage>
</organism>
<dbReference type="Gene3D" id="3.40.30.10">
    <property type="entry name" value="Glutaredoxin"/>
    <property type="match status" value="1"/>
</dbReference>
<dbReference type="SUPFAM" id="SSF52833">
    <property type="entry name" value="Thioredoxin-like"/>
    <property type="match status" value="1"/>
</dbReference>
<evidence type="ECO:0000313" key="4">
    <source>
        <dbReference type="EMBL" id="PHQ17109.1"/>
    </source>
</evidence>
<dbReference type="Pfam" id="PF13098">
    <property type="entry name" value="Thioredoxin_2"/>
    <property type="match status" value="1"/>
</dbReference>
<accession>A0A2G1URU7</accession>
<gene>
    <name evidence="4" type="ORF">CLH61_00685</name>
</gene>
<feature type="region of interest" description="Disordered" evidence="2">
    <location>
        <begin position="240"/>
        <end position="261"/>
    </location>
</feature>
<reference evidence="4 5" key="1">
    <citation type="submission" date="2017-09" db="EMBL/GenBank/DDBJ databases">
        <title>The draft genome sequences of Marinobacter sp. PWS21.</title>
        <authorList>
            <person name="Cao J."/>
        </authorList>
    </citation>
    <scope>NUCLEOTIDE SEQUENCE [LARGE SCALE GENOMIC DNA]</scope>
    <source>
        <strain evidence="4 5">PWS21</strain>
    </source>
</reference>
<evidence type="ECO:0000256" key="2">
    <source>
        <dbReference type="SAM" id="MobiDB-lite"/>
    </source>
</evidence>
<keyword evidence="5" id="KW-1185">Reference proteome</keyword>
<dbReference type="InterPro" id="IPR051470">
    <property type="entry name" value="Thiol:disulfide_interchange"/>
</dbReference>
<dbReference type="InterPro" id="IPR033954">
    <property type="entry name" value="DiS-bond_Isoase_DsbC/G"/>
</dbReference>
<dbReference type="SUPFAM" id="SSF54423">
    <property type="entry name" value="DsbC/DsbG N-terminal domain-like"/>
    <property type="match status" value="1"/>
</dbReference>
<name>A0A2G1URU7_9GAMM</name>
<dbReference type="EMBL" id="NTFH01000001">
    <property type="protein sequence ID" value="PHQ17109.1"/>
    <property type="molecule type" value="Genomic_DNA"/>
</dbReference>
<dbReference type="PANTHER" id="PTHR35272:SF4">
    <property type="entry name" value="THIOL:DISULFIDE INTERCHANGE PROTEIN DSBG"/>
    <property type="match status" value="1"/>
</dbReference>
<dbReference type="Gene3D" id="3.10.450.70">
    <property type="entry name" value="Disulphide bond isomerase, DsbC/G, N-terminal"/>
    <property type="match status" value="1"/>
</dbReference>
<dbReference type="CDD" id="cd03020">
    <property type="entry name" value="DsbA_DsbC_DsbG"/>
    <property type="match status" value="1"/>
</dbReference>
<dbReference type="NCBIfam" id="NF008657">
    <property type="entry name" value="PRK11657.1"/>
    <property type="match status" value="1"/>
</dbReference>
<sequence length="261" mass="28575">MNPTKYTLKRTLFAAIAGLVFCTPALADDKYPQAVQNLVERGVTITGQFDAPSDMTGYVGEMQGQPVAFYLTSDRQHVVIGPMLTADGENLTDPKVQELVLGPKNEQAWADLEKASWVRDGDADAPVVVYTFTDPNCPYCHRFRQSAEPWIAASRVQLRHVLVGILKQDSLPKAATILGADDPQQALGYNQSHYGEGGVEVNREIVSKHAAKVQENNRLMSRLGLSATPSTYYRTADGGIRMKQGAPRPEEMEAIMGSPQP</sequence>
<comment type="function">
    <text evidence="1">Required for disulfide bond formation in some periplasmic proteins. Acts by transferring its disulfide bond to other proteins and is reduced in the process.</text>
</comment>
<dbReference type="PANTHER" id="PTHR35272">
    <property type="entry name" value="THIOL:DISULFIDE INTERCHANGE PROTEIN DSBC-RELATED"/>
    <property type="match status" value="1"/>
</dbReference>
<dbReference type="InterPro" id="IPR012336">
    <property type="entry name" value="Thioredoxin-like_fold"/>
</dbReference>
<keyword evidence="1" id="KW-0732">Signal</keyword>
<protein>
    <recommendedName>
        <fullName evidence="1">Thiol:disulfide interchange protein</fullName>
    </recommendedName>
</protein>
<proteinExistence type="inferred from homology"/>
<comment type="similarity">
    <text evidence="1">Belongs to the thioredoxin family. DsbC subfamily.</text>
</comment>
<dbReference type="RefSeq" id="WP_099612788.1">
    <property type="nucleotide sequence ID" value="NZ_KZ319367.1"/>
</dbReference>
<dbReference type="AlphaFoldDB" id="A0A2G1URU7"/>
<dbReference type="Proteomes" id="UP000231409">
    <property type="component" value="Unassembled WGS sequence"/>
</dbReference>
<evidence type="ECO:0000256" key="1">
    <source>
        <dbReference type="RuleBase" id="RU364038"/>
    </source>
</evidence>
<comment type="caution">
    <text evidence="4">The sequence shown here is derived from an EMBL/GenBank/DDBJ whole genome shotgun (WGS) entry which is preliminary data.</text>
</comment>
<dbReference type="GO" id="GO:0042597">
    <property type="term" value="C:periplasmic space"/>
    <property type="evidence" value="ECO:0007669"/>
    <property type="project" value="UniProtKB-SubCell"/>
</dbReference>
<dbReference type="InterPro" id="IPR036249">
    <property type="entry name" value="Thioredoxin-like_sf"/>
</dbReference>